<proteinExistence type="predicted"/>
<evidence type="ECO:0000256" key="4">
    <source>
        <dbReference type="ARBA" id="ARBA00023242"/>
    </source>
</evidence>
<evidence type="ECO:0000313" key="7">
    <source>
        <dbReference type="Proteomes" id="UP000734854"/>
    </source>
</evidence>
<dbReference type="AlphaFoldDB" id="A0A8J5H454"/>
<keyword evidence="4" id="KW-0539">Nucleus</keyword>
<dbReference type="GO" id="GO:0003677">
    <property type="term" value="F:DNA binding"/>
    <property type="evidence" value="ECO:0007669"/>
    <property type="project" value="UniProtKB-KW"/>
</dbReference>
<dbReference type="SUPFAM" id="SSF101941">
    <property type="entry name" value="NAC domain"/>
    <property type="match status" value="1"/>
</dbReference>
<dbReference type="Proteomes" id="UP000734854">
    <property type="component" value="Unassembled WGS sequence"/>
</dbReference>
<keyword evidence="7" id="KW-1185">Reference proteome</keyword>
<comment type="caution">
    <text evidence="6">The sequence shown here is derived from an EMBL/GenBank/DDBJ whole genome shotgun (WGS) entry which is preliminary data.</text>
</comment>
<dbReference type="Gene3D" id="2.170.150.80">
    <property type="entry name" value="NAC domain"/>
    <property type="match status" value="1"/>
</dbReference>
<dbReference type="EMBL" id="JACMSC010000005">
    <property type="protein sequence ID" value="KAG6520282.1"/>
    <property type="molecule type" value="Genomic_DNA"/>
</dbReference>
<keyword evidence="3" id="KW-0804">Transcription</keyword>
<reference evidence="6 7" key="1">
    <citation type="submission" date="2020-08" db="EMBL/GenBank/DDBJ databases">
        <title>Plant Genome Project.</title>
        <authorList>
            <person name="Zhang R.-G."/>
        </authorList>
    </citation>
    <scope>NUCLEOTIDE SEQUENCE [LARGE SCALE GENOMIC DNA]</scope>
    <source>
        <tissue evidence="6">Rhizome</tissue>
    </source>
</reference>
<dbReference type="GO" id="GO:0006355">
    <property type="term" value="P:regulation of DNA-templated transcription"/>
    <property type="evidence" value="ECO:0007669"/>
    <property type="project" value="InterPro"/>
</dbReference>
<dbReference type="PANTHER" id="PTHR31744:SF21">
    <property type="entry name" value="OS08G0200600 PROTEIN"/>
    <property type="match status" value="1"/>
</dbReference>
<dbReference type="Pfam" id="PF02365">
    <property type="entry name" value="NAM"/>
    <property type="match status" value="1"/>
</dbReference>
<evidence type="ECO:0000313" key="6">
    <source>
        <dbReference type="EMBL" id="KAG6520282.1"/>
    </source>
</evidence>
<dbReference type="InterPro" id="IPR036093">
    <property type="entry name" value="NAC_dom_sf"/>
</dbReference>
<name>A0A8J5H454_ZINOF</name>
<organism evidence="6 7">
    <name type="scientific">Zingiber officinale</name>
    <name type="common">Ginger</name>
    <name type="synonym">Amomum zingiber</name>
    <dbReference type="NCBI Taxonomy" id="94328"/>
    <lineage>
        <taxon>Eukaryota</taxon>
        <taxon>Viridiplantae</taxon>
        <taxon>Streptophyta</taxon>
        <taxon>Embryophyta</taxon>
        <taxon>Tracheophyta</taxon>
        <taxon>Spermatophyta</taxon>
        <taxon>Magnoliopsida</taxon>
        <taxon>Liliopsida</taxon>
        <taxon>Zingiberales</taxon>
        <taxon>Zingiberaceae</taxon>
        <taxon>Zingiber</taxon>
    </lineage>
</organism>
<accession>A0A8J5H454</accession>
<evidence type="ECO:0000256" key="3">
    <source>
        <dbReference type="ARBA" id="ARBA00023163"/>
    </source>
</evidence>
<dbReference type="PANTHER" id="PTHR31744">
    <property type="entry name" value="PROTEIN CUP-SHAPED COTYLEDON 2-RELATED"/>
    <property type="match status" value="1"/>
</dbReference>
<sequence length="281" mass="31907">MSFLSMVEARLPPGFRFHPSDEELVCDYLVDKSSEKQKRKIKSFFLLRETIHPLLDIEMACVGGKEWYFFSLRDRKYATGQRVNRATQTGYWKATGKDRLVSHQGRLVGMRKTLVFYRGRAPKGKETEWVMHEFRMAGSLNPQKLTIKEDRVLCRVFHKKRVSSKPSMEAGNDDDNIAISSLPPLVEVYNITDEQAPVASQGHQQVTCFSSLSTPSAPISDVERSLQLRIKTSAEVTGMRSVLSHFSKRESSPEGEGGEGEVLTSDYITQNGLFPFMWNAF</sequence>
<protein>
    <recommendedName>
        <fullName evidence="5">NAC domain-containing protein</fullName>
    </recommendedName>
</protein>
<dbReference type="PROSITE" id="PS51005">
    <property type="entry name" value="NAC"/>
    <property type="match status" value="1"/>
</dbReference>
<evidence type="ECO:0000256" key="2">
    <source>
        <dbReference type="ARBA" id="ARBA00023125"/>
    </source>
</evidence>
<evidence type="ECO:0000259" key="5">
    <source>
        <dbReference type="PROSITE" id="PS51005"/>
    </source>
</evidence>
<dbReference type="InterPro" id="IPR003441">
    <property type="entry name" value="NAC-dom"/>
</dbReference>
<feature type="domain" description="NAC" evidence="5">
    <location>
        <begin position="11"/>
        <end position="159"/>
    </location>
</feature>
<keyword evidence="2" id="KW-0238">DNA-binding</keyword>
<keyword evidence="1" id="KW-0805">Transcription regulation</keyword>
<evidence type="ECO:0000256" key="1">
    <source>
        <dbReference type="ARBA" id="ARBA00023015"/>
    </source>
</evidence>
<gene>
    <name evidence="6" type="ORF">ZIOFF_017320</name>
</gene>